<dbReference type="Gene3D" id="3.30.1520.10">
    <property type="entry name" value="Phox-like domain"/>
    <property type="match status" value="1"/>
</dbReference>
<evidence type="ECO:0000313" key="2">
    <source>
        <dbReference type="EMBL" id="GFH52118.1"/>
    </source>
</evidence>
<dbReference type="AlphaFoldDB" id="A0AAD3CU11"/>
<proteinExistence type="predicted"/>
<organism evidence="2 3">
    <name type="scientific">Chaetoceros tenuissimus</name>
    <dbReference type="NCBI Taxonomy" id="426638"/>
    <lineage>
        <taxon>Eukaryota</taxon>
        <taxon>Sar</taxon>
        <taxon>Stramenopiles</taxon>
        <taxon>Ochrophyta</taxon>
        <taxon>Bacillariophyta</taxon>
        <taxon>Coscinodiscophyceae</taxon>
        <taxon>Chaetocerotophycidae</taxon>
        <taxon>Chaetocerotales</taxon>
        <taxon>Chaetocerotaceae</taxon>
        <taxon>Chaetoceros</taxon>
    </lineage>
</organism>
<keyword evidence="3" id="KW-1185">Reference proteome</keyword>
<evidence type="ECO:0008006" key="4">
    <source>
        <dbReference type="Google" id="ProtNLM"/>
    </source>
</evidence>
<dbReference type="EMBL" id="BLLK01000045">
    <property type="protein sequence ID" value="GFH52118.1"/>
    <property type="molecule type" value="Genomic_DNA"/>
</dbReference>
<evidence type="ECO:0000256" key="1">
    <source>
        <dbReference type="SAM" id="MobiDB-lite"/>
    </source>
</evidence>
<feature type="compositionally biased region" description="Basic and acidic residues" evidence="1">
    <location>
        <begin position="111"/>
        <end position="127"/>
    </location>
</feature>
<gene>
    <name evidence="2" type="ORF">CTEN210_08594</name>
</gene>
<dbReference type="CDD" id="cd06093">
    <property type="entry name" value="PX_domain"/>
    <property type="match status" value="1"/>
</dbReference>
<dbReference type="SUPFAM" id="SSF64268">
    <property type="entry name" value="PX domain"/>
    <property type="match status" value="1"/>
</dbReference>
<feature type="region of interest" description="Disordered" evidence="1">
    <location>
        <begin position="246"/>
        <end position="271"/>
    </location>
</feature>
<dbReference type="GO" id="GO:0035091">
    <property type="term" value="F:phosphatidylinositol binding"/>
    <property type="evidence" value="ECO:0007669"/>
    <property type="project" value="InterPro"/>
</dbReference>
<feature type="compositionally biased region" description="Polar residues" evidence="1">
    <location>
        <begin position="136"/>
        <end position="160"/>
    </location>
</feature>
<name>A0AAD3CU11_9STRA</name>
<accession>A0AAD3CU11</accession>
<feature type="region of interest" description="Disordered" evidence="1">
    <location>
        <begin position="109"/>
        <end position="169"/>
    </location>
</feature>
<comment type="caution">
    <text evidence="2">The sequence shown here is derived from an EMBL/GenBank/DDBJ whole genome shotgun (WGS) entry which is preliminary data.</text>
</comment>
<dbReference type="InterPro" id="IPR036871">
    <property type="entry name" value="PX_dom_sf"/>
</dbReference>
<sequence length="591" mass="65866">MRGNSNVVKRVISNPSIERELKISRTSIEEMDEDNTGTLASIQSVGGDDSNVAIENKTKHLKPAVAIPTEEDVSSSLNHKLKITSDANYKSSSHASQQQYIANQETNKITKNSDGHSPDLVKEEGGHVSDLPRQVSVDTSASNNPKVDVSSSDSRTQQQVKPVPKVNDMTSTLPRLMAARNELTQAQRLLLQRNYQHVKGQSTSSEPRSERSSSSQLANQWGWFEDVHEGETDGDDTDNLDTTSHTVNGGDISKSIHSVMDGNGKSVEEVRKKKKVPEGSLMAVTAPTYVLEESISSQKLWKHTAGTRPPQPADERAFFEKIWAQNFQRSQVDYKVSTDELTATALNPFTDVDAFDGSSYIGGDKHSEEDAMSSIASKADRSVFYGANSTRARTVDELGPYEHKHTLVNKKIKDHETDDELTVVVKGDNVFGTTVSKSFTKPNSQEIVTVSISVASYRVVESRKHGKYAQFLVIFCEGTFRDTIGVWKRYSDFDKLSQRVTKGHESCTSAFAGINPLAISEDFHDQDHEILPNAVMSWKLLKKRQRWFRCLDAGYLSLKAFLLERFLHDILFESSTPDILRDFVRVDGENK</sequence>
<dbReference type="Proteomes" id="UP001054902">
    <property type="component" value="Unassembled WGS sequence"/>
</dbReference>
<evidence type="ECO:0000313" key="3">
    <source>
        <dbReference type="Proteomes" id="UP001054902"/>
    </source>
</evidence>
<protein>
    <recommendedName>
        <fullName evidence="4">PX domain-containing protein</fullName>
    </recommendedName>
</protein>
<reference evidence="2 3" key="1">
    <citation type="journal article" date="2021" name="Sci. Rep.">
        <title>The genome of the diatom Chaetoceros tenuissimus carries an ancient integrated fragment of an extant virus.</title>
        <authorList>
            <person name="Hongo Y."/>
            <person name="Kimura K."/>
            <person name="Takaki Y."/>
            <person name="Yoshida Y."/>
            <person name="Baba S."/>
            <person name="Kobayashi G."/>
            <person name="Nagasaki K."/>
            <person name="Hano T."/>
            <person name="Tomaru Y."/>
        </authorList>
    </citation>
    <scope>NUCLEOTIDE SEQUENCE [LARGE SCALE GENOMIC DNA]</scope>
    <source>
        <strain evidence="2 3">NIES-3715</strain>
    </source>
</reference>
<feature type="region of interest" description="Disordered" evidence="1">
    <location>
        <begin position="196"/>
        <end position="219"/>
    </location>
</feature>